<evidence type="ECO:0008006" key="3">
    <source>
        <dbReference type="Google" id="ProtNLM"/>
    </source>
</evidence>
<proteinExistence type="predicted"/>
<dbReference type="InterPro" id="IPR021109">
    <property type="entry name" value="Peptidase_aspartic_dom_sf"/>
</dbReference>
<protein>
    <recommendedName>
        <fullName evidence="3">Reverse transcriptase domain-containing protein</fullName>
    </recommendedName>
</protein>
<dbReference type="SUPFAM" id="SSF50630">
    <property type="entry name" value="Acid proteases"/>
    <property type="match status" value="1"/>
</dbReference>
<gene>
    <name evidence="2" type="ORF">Tci_485551</name>
</gene>
<feature type="coiled-coil region" evidence="1">
    <location>
        <begin position="37"/>
        <end position="64"/>
    </location>
</feature>
<organism evidence="2">
    <name type="scientific">Tanacetum cinerariifolium</name>
    <name type="common">Dalmatian daisy</name>
    <name type="synonym">Chrysanthemum cinerariifolium</name>
    <dbReference type="NCBI Taxonomy" id="118510"/>
    <lineage>
        <taxon>Eukaryota</taxon>
        <taxon>Viridiplantae</taxon>
        <taxon>Streptophyta</taxon>
        <taxon>Embryophyta</taxon>
        <taxon>Tracheophyta</taxon>
        <taxon>Spermatophyta</taxon>
        <taxon>Magnoliopsida</taxon>
        <taxon>eudicotyledons</taxon>
        <taxon>Gunneridae</taxon>
        <taxon>Pentapetalae</taxon>
        <taxon>asterids</taxon>
        <taxon>campanulids</taxon>
        <taxon>Asterales</taxon>
        <taxon>Asteraceae</taxon>
        <taxon>Asteroideae</taxon>
        <taxon>Anthemideae</taxon>
        <taxon>Anthemidinae</taxon>
        <taxon>Tanacetum</taxon>
    </lineage>
</organism>
<sequence>MEESKTIESMAIKFKELLEEKAILHVLENYTYYRRLLDEVSMDKKILEMKVEIKEEEVAKIIEEGLPKKMDDHKNYIVPLKVNSTTPINALANTEASVSVMPYKLYKVLGLGKACPSNDKLLMVDNTVAKAYGKVRNVRLQIGFQAYLCDFLVLHISVDREILLLVGRPFLCTCGAIIDNGKGIMTIDDGFVKHVYHVKKRNKVVADGDLKDDKDWLDVFEVGR</sequence>
<name>A0A699I2P4_TANCI</name>
<evidence type="ECO:0000256" key="1">
    <source>
        <dbReference type="SAM" id="Coils"/>
    </source>
</evidence>
<dbReference type="EMBL" id="BKCJ010244565">
    <property type="protein sequence ID" value="GEZ13578.1"/>
    <property type="molecule type" value="Genomic_DNA"/>
</dbReference>
<keyword evidence="1" id="KW-0175">Coiled coil</keyword>
<dbReference type="PANTHER" id="PTHR33067">
    <property type="entry name" value="RNA-DIRECTED DNA POLYMERASE-RELATED"/>
    <property type="match status" value="1"/>
</dbReference>
<dbReference type="Gene3D" id="2.40.70.10">
    <property type="entry name" value="Acid Proteases"/>
    <property type="match status" value="1"/>
</dbReference>
<dbReference type="PANTHER" id="PTHR33067:SF9">
    <property type="entry name" value="RNA-DIRECTED DNA POLYMERASE"/>
    <property type="match status" value="1"/>
</dbReference>
<comment type="caution">
    <text evidence="2">The sequence shown here is derived from an EMBL/GenBank/DDBJ whole genome shotgun (WGS) entry which is preliminary data.</text>
</comment>
<dbReference type="CDD" id="cd00303">
    <property type="entry name" value="retropepsin_like"/>
    <property type="match status" value="1"/>
</dbReference>
<evidence type="ECO:0000313" key="2">
    <source>
        <dbReference type="EMBL" id="GEZ13578.1"/>
    </source>
</evidence>
<dbReference type="AlphaFoldDB" id="A0A699I2P4"/>
<accession>A0A699I2P4</accession>
<reference evidence="2" key="1">
    <citation type="journal article" date="2019" name="Sci. Rep.">
        <title>Draft genome of Tanacetum cinerariifolium, the natural source of mosquito coil.</title>
        <authorList>
            <person name="Yamashiro T."/>
            <person name="Shiraishi A."/>
            <person name="Satake H."/>
            <person name="Nakayama K."/>
        </authorList>
    </citation>
    <scope>NUCLEOTIDE SEQUENCE</scope>
</reference>